<keyword evidence="9" id="KW-0472">Membrane</keyword>
<evidence type="ECO:0000256" key="5">
    <source>
        <dbReference type="ARBA" id="ARBA00022741"/>
    </source>
</evidence>
<evidence type="ECO:0000256" key="7">
    <source>
        <dbReference type="ARBA" id="ARBA00022989"/>
    </source>
</evidence>
<dbReference type="AlphaFoldDB" id="A0AA43QP60"/>
<evidence type="ECO:0000313" key="12">
    <source>
        <dbReference type="Proteomes" id="UP001161017"/>
    </source>
</evidence>
<dbReference type="GO" id="GO:0005789">
    <property type="term" value="C:endoplasmic reticulum membrane"/>
    <property type="evidence" value="ECO:0007669"/>
    <property type="project" value="UniProtKB-SubCell"/>
</dbReference>
<dbReference type="Gene3D" id="3.40.50.300">
    <property type="entry name" value="P-loop containing nucleotide triphosphate hydrolases"/>
    <property type="match status" value="1"/>
</dbReference>
<accession>A0AA43QP60</accession>
<evidence type="ECO:0000256" key="2">
    <source>
        <dbReference type="ARBA" id="ARBA00005619"/>
    </source>
</evidence>
<evidence type="ECO:0000256" key="9">
    <source>
        <dbReference type="ARBA" id="ARBA00023136"/>
    </source>
</evidence>
<evidence type="ECO:0000256" key="10">
    <source>
        <dbReference type="ARBA" id="ARBA00023170"/>
    </source>
</evidence>
<keyword evidence="8" id="KW-0342">GTP-binding</keyword>
<organism evidence="11 12">
    <name type="scientific">Ramalina farinacea</name>
    <dbReference type="NCBI Taxonomy" id="258253"/>
    <lineage>
        <taxon>Eukaryota</taxon>
        <taxon>Fungi</taxon>
        <taxon>Dikarya</taxon>
        <taxon>Ascomycota</taxon>
        <taxon>Pezizomycotina</taxon>
        <taxon>Lecanoromycetes</taxon>
        <taxon>OSLEUM clade</taxon>
        <taxon>Lecanoromycetidae</taxon>
        <taxon>Lecanorales</taxon>
        <taxon>Lecanorineae</taxon>
        <taxon>Ramalinaceae</taxon>
        <taxon>Ramalina</taxon>
    </lineage>
</organism>
<comment type="subcellular location">
    <subcellularLocation>
        <location evidence="1">Endoplasmic reticulum membrane</location>
        <topology evidence="1">Single-pass membrane protein</topology>
    </subcellularLocation>
</comment>
<gene>
    <name evidence="11" type="ORF">OHK93_008236</name>
</gene>
<dbReference type="GO" id="GO:0005525">
    <property type="term" value="F:GTP binding"/>
    <property type="evidence" value="ECO:0007669"/>
    <property type="project" value="UniProtKB-KW"/>
</dbReference>
<proteinExistence type="inferred from homology"/>
<dbReference type="Pfam" id="PF09439">
    <property type="entry name" value="SRPRB"/>
    <property type="match status" value="1"/>
</dbReference>
<dbReference type="InterPro" id="IPR027417">
    <property type="entry name" value="P-loop_NTPase"/>
</dbReference>
<dbReference type="InterPro" id="IPR019009">
    <property type="entry name" value="SRP_receptor_beta_su"/>
</dbReference>
<protein>
    <recommendedName>
        <fullName evidence="3">Signal recognition particle receptor subunit beta</fullName>
    </recommendedName>
</protein>
<evidence type="ECO:0000313" key="11">
    <source>
        <dbReference type="EMBL" id="MDI1488959.1"/>
    </source>
</evidence>
<evidence type="ECO:0000256" key="6">
    <source>
        <dbReference type="ARBA" id="ARBA00022824"/>
    </source>
</evidence>
<keyword evidence="4" id="KW-0812">Transmembrane</keyword>
<comment type="similarity">
    <text evidence="2">Belongs to the SRP receptor beta subunit family.</text>
</comment>
<name>A0AA43QP60_9LECA</name>
<evidence type="ECO:0000256" key="4">
    <source>
        <dbReference type="ARBA" id="ARBA00022692"/>
    </source>
</evidence>
<reference evidence="11" key="1">
    <citation type="journal article" date="2023" name="Genome Biol. Evol.">
        <title>First Whole Genome Sequence and Flow Cytometry Genome Size Data for the Lichen-Forming Fungus Ramalina farinacea (Ascomycota).</title>
        <authorList>
            <person name="Llewellyn T."/>
            <person name="Mian S."/>
            <person name="Hill R."/>
            <person name="Leitch I.J."/>
            <person name="Gaya E."/>
        </authorList>
    </citation>
    <scope>NUCLEOTIDE SEQUENCE</scope>
    <source>
        <strain evidence="11">LIQ254RAFAR</strain>
    </source>
</reference>
<sequence length="152" mass="16099">MVDAADLSSGSASNSANEALRQTAEYLHDILLLLQKRASGTSSAKGPPNLPILIAANKLDLFTALPAPLVKNGLEKEISNVRNSKTKGLLDSGVGMDDMQEERDWLGDGGGGQFTFSQMDAVNVSVKVLGGNVTGTDGPDVKQWWDWIGSNL</sequence>
<keyword evidence="5" id="KW-0547">Nucleotide-binding</keyword>
<comment type="caution">
    <text evidence="11">The sequence shown here is derived from an EMBL/GenBank/DDBJ whole genome shotgun (WGS) entry which is preliminary data.</text>
</comment>
<keyword evidence="7" id="KW-1133">Transmembrane helix</keyword>
<evidence type="ECO:0000256" key="3">
    <source>
        <dbReference type="ARBA" id="ARBA00020256"/>
    </source>
</evidence>
<dbReference type="Proteomes" id="UP001161017">
    <property type="component" value="Unassembled WGS sequence"/>
</dbReference>
<evidence type="ECO:0000256" key="1">
    <source>
        <dbReference type="ARBA" id="ARBA00004389"/>
    </source>
</evidence>
<keyword evidence="6" id="KW-0256">Endoplasmic reticulum</keyword>
<evidence type="ECO:0000256" key="8">
    <source>
        <dbReference type="ARBA" id="ARBA00023134"/>
    </source>
</evidence>
<dbReference type="EMBL" id="JAPUFD010000008">
    <property type="protein sequence ID" value="MDI1488959.1"/>
    <property type="molecule type" value="Genomic_DNA"/>
</dbReference>
<keyword evidence="12" id="KW-1185">Reference proteome</keyword>
<keyword evidence="10" id="KW-0675">Receptor</keyword>